<evidence type="ECO:0000256" key="2">
    <source>
        <dbReference type="ARBA" id="ARBA00022801"/>
    </source>
</evidence>
<dbReference type="PIRSF" id="PIRSF006305">
    <property type="entry name" value="Maf"/>
    <property type="match status" value="1"/>
</dbReference>
<evidence type="ECO:0000256" key="4">
    <source>
        <dbReference type="HAMAP-Rule" id="MF_00528"/>
    </source>
</evidence>
<dbReference type="CDD" id="cd00555">
    <property type="entry name" value="Maf"/>
    <property type="match status" value="1"/>
</dbReference>
<dbReference type="InterPro" id="IPR003697">
    <property type="entry name" value="Maf-like"/>
</dbReference>
<dbReference type="NCBIfam" id="TIGR00172">
    <property type="entry name" value="maf"/>
    <property type="match status" value="1"/>
</dbReference>
<gene>
    <name evidence="5" type="primary">PM1268</name>
</gene>
<comment type="similarity">
    <text evidence="4">Belongs to the Maf family. YhdE subfamily.</text>
</comment>
<dbReference type="SUPFAM" id="SSF52972">
    <property type="entry name" value="ITPase-like"/>
    <property type="match status" value="1"/>
</dbReference>
<proteinExistence type="inferred from homology"/>
<feature type="site" description="Important for substrate specificity" evidence="4">
    <location>
        <position position="81"/>
    </location>
</feature>
<dbReference type="EMBL" id="KP660192">
    <property type="protein sequence ID" value="AMK08031.1"/>
    <property type="molecule type" value="Genomic_DNA"/>
</dbReference>
<keyword evidence="4" id="KW-0963">Cytoplasm</keyword>
<dbReference type="RefSeq" id="WP_071523467.1">
    <property type="nucleotide sequence ID" value="NZ_JACDXE010000019.1"/>
</dbReference>
<evidence type="ECO:0000256" key="3">
    <source>
        <dbReference type="ARBA" id="ARBA00023080"/>
    </source>
</evidence>
<dbReference type="EC" id="3.6.1.9" evidence="4"/>
<evidence type="ECO:0000256" key="1">
    <source>
        <dbReference type="ARBA" id="ARBA00001968"/>
    </source>
</evidence>
<dbReference type="AlphaFoldDB" id="A0A126QDZ4"/>
<dbReference type="Gene3D" id="3.90.950.10">
    <property type="match status" value="1"/>
</dbReference>
<keyword evidence="3 4" id="KW-0546">Nucleotide metabolism</keyword>
<dbReference type="GO" id="GO:0009117">
    <property type="term" value="P:nucleotide metabolic process"/>
    <property type="evidence" value="ECO:0007669"/>
    <property type="project" value="UniProtKB-KW"/>
</dbReference>
<evidence type="ECO:0000313" key="5">
    <source>
        <dbReference type="EMBL" id="AMK08031.1"/>
    </source>
</evidence>
<comment type="function">
    <text evidence="4">Nucleoside triphosphate pyrophosphatase that hydrolyzes dTTP and UTP. May have a dual role in cell division arrest and in preventing the incorporation of modified nucleotides into cellular nucleic acids.</text>
</comment>
<feature type="active site" description="Proton acceptor" evidence="4">
    <location>
        <position position="80"/>
    </location>
</feature>
<feature type="site" description="Important for substrate specificity" evidence="4">
    <location>
        <position position="14"/>
    </location>
</feature>
<organism evidence="5">
    <name type="scientific">Pasteurella multocida</name>
    <dbReference type="NCBI Taxonomy" id="747"/>
    <lineage>
        <taxon>Bacteria</taxon>
        <taxon>Pseudomonadati</taxon>
        <taxon>Pseudomonadota</taxon>
        <taxon>Gammaproteobacteria</taxon>
        <taxon>Pasteurellales</taxon>
        <taxon>Pasteurellaceae</taxon>
        <taxon>Pasteurella</taxon>
    </lineage>
</organism>
<comment type="subcellular location">
    <subcellularLocation>
        <location evidence="4">Cytoplasm</location>
    </subcellularLocation>
</comment>
<dbReference type="GO" id="GO:0005737">
    <property type="term" value="C:cytoplasm"/>
    <property type="evidence" value="ECO:0007669"/>
    <property type="project" value="UniProtKB-SubCell"/>
</dbReference>
<dbReference type="HAMAP" id="MF_00528">
    <property type="entry name" value="Maf"/>
    <property type="match status" value="1"/>
</dbReference>
<feature type="site" description="Important for substrate specificity" evidence="4">
    <location>
        <position position="163"/>
    </location>
</feature>
<dbReference type="GO" id="GO:0036218">
    <property type="term" value="F:dTTP diphosphatase activity"/>
    <property type="evidence" value="ECO:0007669"/>
    <property type="project" value="RHEA"/>
</dbReference>
<comment type="catalytic activity">
    <reaction evidence="4">
        <text>UTP + H2O = UMP + diphosphate + H(+)</text>
        <dbReference type="Rhea" id="RHEA:29395"/>
        <dbReference type="ChEBI" id="CHEBI:15377"/>
        <dbReference type="ChEBI" id="CHEBI:15378"/>
        <dbReference type="ChEBI" id="CHEBI:33019"/>
        <dbReference type="ChEBI" id="CHEBI:46398"/>
        <dbReference type="ChEBI" id="CHEBI:57865"/>
        <dbReference type="EC" id="3.6.1.9"/>
    </reaction>
</comment>
<dbReference type="GO" id="GO:0036221">
    <property type="term" value="F:UTP diphosphatase activity"/>
    <property type="evidence" value="ECO:0007669"/>
    <property type="project" value="RHEA"/>
</dbReference>
<reference evidence="5" key="1">
    <citation type="submission" date="2015-01" db="EMBL/GenBank/DDBJ databases">
        <title>Draft genome sequence of Pasteurella multocida isolated from alpaca pneumonia.</title>
        <authorList>
            <person name="Maturrano L."/>
            <person name="Hurtado R."/>
            <person name="Allasi N."/>
            <person name="Juscamayta E."/>
            <person name="Fernandez D."/>
            <person name="Maximiliano J."/>
            <person name="Rimac R."/>
            <person name="Rosadio R."/>
        </authorList>
    </citation>
    <scope>NUCLEOTIDE SEQUENCE</scope>
    <source>
        <strain evidence="5">UNMSM</strain>
    </source>
</reference>
<comment type="cofactor">
    <cofactor evidence="1 4">
        <name>a divalent metal cation</name>
        <dbReference type="ChEBI" id="CHEBI:60240"/>
    </cofactor>
</comment>
<sequence>MTDFQFYLASNSPRRAQILQQLGFRFALCCCEIDETPLPDEKGADYVLRMAIEKNNAARQQWQQVKFSQNGPHLPFLSADTSVILEDKILGKPKNEADARAMLRALSARTHQVITAVCVADENRMQTVIQTSHVRFKVLTEKEIQSYIATGEPMDKAGAYSIQQLGGVFVEHIEGSFSGVMGLPVCETVALLKAFGVELF</sequence>
<keyword evidence="2 4" id="KW-0378">Hydrolase</keyword>
<dbReference type="Pfam" id="PF02545">
    <property type="entry name" value="Maf"/>
    <property type="match status" value="1"/>
</dbReference>
<name>A0A126QDZ4_PASMD</name>
<dbReference type="PANTHER" id="PTHR43213">
    <property type="entry name" value="BIFUNCTIONAL DTTP/UTP PYROPHOSPHATASE/METHYLTRANSFERASE PROTEIN-RELATED"/>
    <property type="match status" value="1"/>
</dbReference>
<dbReference type="PANTHER" id="PTHR43213:SF5">
    <property type="entry name" value="BIFUNCTIONAL DTTP_UTP PYROPHOSPHATASE_METHYLTRANSFERASE PROTEIN-RELATED"/>
    <property type="match status" value="1"/>
</dbReference>
<protein>
    <recommendedName>
        <fullName evidence="4">dTTP/UTP pyrophosphatase</fullName>
        <shortName evidence="4">dTTPase/UTPase</shortName>
        <ecNumber evidence="4">3.6.1.9</ecNumber>
    </recommendedName>
    <alternativeName>
        <fullName evidence="4">Nucleoside triphosphate pyrophosphatase</fullName>
    </alternativeName>
    <alternativeName>
        <fullName evidence="4">Nucleotide pyrophosphatase</fullName>
        <shortName evidence="4">Nucleotide PPase</shortName>
    </alternativeName>
</protein>
<dbReference type="InterPro" id="IPR029001">
    <property type="entry name" value="ITPase-like_fam"/>
</dbReference>
<accession>A0A126QDZ4</accession>
<comment type="caution">
    <text evidence="4">Lacks conserved residue(s) required for the propagation of feature annotation.</text>
</comment>
<comment type="catalytic activity">
    <reaction evidence="4">
        <text>dTTP + H2O = dTMP + diphosphate + H(+)</text>
        <dbReference type="Rhea" id="RHEA:28534"/>
        <dbReference type="ChEBI" id="CHEBI:15377"/>
        <dbReference type="ChEBI" id="CHEBI:15378"/>
        <dbReference type="ChEBI" id="CHEBI:33019"/>
        <dbReference type="ChEBI" id="CHEBI:37568"/>
        <dbReference type="ChEBI" id="CHEBI:63528"/>
        <dbReference type="EC" id="3.6.1.9"/>
    </reaction>
</comment>